<keyword evidence="2" id="KW-1185">Reference proteome</keyword>
<dbReference type="EMBL" id="QEAN01000351">
    <property type="protein sequence ID" value="TPX39480.1"/>
    <property type="molecule type" value="Genomic_DNA"/>
</dbReference>
<proteinExistence type="predicted"/>
<name>A0A507CD86_9FUNG</name>
<dbReference type="AlphaFoldDB" id="A0A507CD86"/>
<reference evidence="1 2" key="1">
    <citation type="journal article" date="2019" name="Sci. Rep.">
        <title>Comparative genomics of chytrid fungi reveal insights into the obligate biotrophic and pathogenic lifestyle of Synchytrium endobioticum.</title>
        <authorList>
            <person name="van de Vossenberg B.T.L.H."/>
            <person name="Warris S."/>
            <person name="Nguyen H.D.T."/>
            <person name="van Gent-Pelzer M.P.E."/>
            <person name="Joly D.L."/>
            <person name="van de Geest H.C."/>
            <person name="Bonants P.J.M."/>
            <person name="Smith D.S."/>
            <person name="Levesque C.A."/>
            <person name="van der Lee T.A.J."/>
        </authorList>
    </citation>
    <scope>NUCLEOTIDE SEQUENCE [LARGE SCALE GENOMIC DNA]</scope>
    <source>
        <strain evidence="1 2">MB42</strain>
    </source>
</reference>
<evidence type="ECO:0000313" key="1">
    <source>
        <dbReference type="EMBL" id="TPX39480.1"/>
    </source>
</evidence>
<accession>A0A507CD86</accession>
<dbReference type="VEuPathDB" id="FungiDB:SeMB42_g06351"/>
<comment type="caution">
    <text evidence="1">The sequence shown here is derived from an EMBL/GenBank/DDBJ whole genome shotgun (WGS) entry which is preliminary data.</text>
</comment>
<evidence type="ECO:0000313" key="2">
    <source>
        <dbReference type="Proteomes" id="UP000317494"/>
    </source>
</evidence>
<protein>
    <submittedName>
        <fullName evidence="1">Uncharacterized protein</fullName>
    </submittedName>
</protein>
<sequence length="79" mass="9243">MLASTSLAVMHVRVVCDKYSDCNARRRGRTDSDQMELHQRRLCHGHTTMTMNRAKWKGQRKDERIPHRNAIIGRLLETP</sequence>
<gene>
    <name evidence="1" type="ORF">SeMB42_g06351</name>
</gene>
<dbReference type="Proteomes" id="UP000317494">
    <property type="component" value="Unassembled WGS sequence"/>
</dbReference>
<organism evidence="1 2">
    <name type="scientific">Synchytrium endobioticum</name>
    <dbReference type="NCBI Taxonomy" id="286115"/>
    <lineage>
        <taxon>Eukaryota</taxon>
        <taxon>Fungi</taxon>
        <taxon>Fungi incertae sedis</taxon>
        <taxon>Chytridiomycota</taxon>
        <taxon>Chytridiomycota incertae sedis</taxon>
        <taxon>Chytridiomycetes</taxon>
        <taxon>Synchytriales</taxon>
        <taxon>Synchytriaceae</taxon>
        <taxon>Synchytrium</taxon>
    </lineage>
</organism>